<evidence type="ECO:0000259" key="2">
    <source>
        <dbReference type="Pfam" id="PF08241"/>
    </source>
</evidence>
<dbReference type="InterPro" id="IPR013216">
    <property type="entry name" value="Methyltransf_11"/>
</dbReference>
<dbReference type="Gene3D" id="3.40.50.150">
    <property type="entry name" value="Vaccinia Virus protein VP39"/>
    <property type="match status" value="1"/>
</dbReference>
<dbReference type="EC" id="2.1.1.163" evidence="3"/>
<proteinExistence type="predicted"/>
<keyword evidence="3" id="KW-0808">Transferase</keyword>
<dbReference type="SUPFAM" id="SSF53335">
    <property type="entry name" value="S-adenosyl-L-methionine-dependent methyltransferases"/>
    <property type="match status" value="1"/>
</dbReference>
<gene>
    <name evidence="3" type="ORF">NEF87_002064</name>
</gene>
<feature type="region of interest" description="Disordered" evidence="1">
    <location>
        <begin position="1"/>
        <end position="22"/>
    </location>
</feature>
<feature type="domain" description="Methyltransferase type 11" evidence="2">
    <location>
        <begin position="63"/>
        <end position="174"/>
    </location>
</feature>
<sequence length="225" mass="26648">MERKVQKKYNQGKKLEKTKKQKMKERYNSLSYVETYDRRYYNLQFEKFNNLTQEYPIIGENILDFGAGTGLLWDFLQKNNYQQHHISQSPDPIRIVGIDLSRSMLNRFYHKIENHLTSSEAIVKGTHLICCDGENLPFRSACFSNVFALTTLQNLPHLAQGLKEMQRISKNNGIQRISYLRKSIEKEELERHLSAKFEEVQEIKPHSPEKIEYSEDWLFIAKKKE</sequence>
<dbReference type="Pfam" id="PF08241">
    <property type="entry name" value="Methyltransf_11"/>
    <property type="match status" value="1"/>
</dbReference>
<keyword evidence="4" id="KW-1185">Reference proteome</keyword>
<evidence type="ECO:0000256" key="1">
    <source>
        <dbReference type="SAM" id="MobiDB-lite"/>
    </source>
</evidence>
<keyword evidence="3" id="KW-0489">Methyltransferase</keyword>
<dbReference type="GO" id="GO:0043770">
    <property type="term" value="F:demethylmenaquinone methyltransferase activity"/>
    <property type="evidence" value="ECO:0007669"/>
    <property type="project" value="UniProtKB-EC"/>
</dbReference>
<dbReference type="Proteomes" id="UP001208689">
    <property type="component" value="Chromosome"/>
</dbReference>
<reference evidence="3" key="1">
    <citation type="submission" date="2022-09" db="EMBL/GenBank/DDBJ databases">
        <title>Actin cytoskeleton and complex cell architecture in an #Asgard archaeon.</title>
        <authorList>
            <person name="Ponce Toledo R.I."/>
            <person name="Schleper C."/>
            <person name="Rodrigues Oliveira T."/>
            <person name="Wollweber F."/>
            <person name="Xu J."/>
            <person name="Rittmann S."/>
            <person name="Klingl A."/>
            <person name="Pilhofer M."/>
        </authorList>
    </citation>
    <scope>NUCLEOTIDE SEQUENCE</scope>
    <source>
        <strain evidence="3">B-35</strain>
    </source>
</reference>
<dbReference type="PANTHER" id="PTHR43591">
    <property type="entry name" value="METHYLTRANSFERASE"/>
    <property type="match status" value="1"/>
</dbReference>
<dbReference type="EMBL" id="CP104013">
    <property type="protein sequence ID" value="UYP45779.1"/>
    <property type="molecule type" value="Genomic_DNA"/>
</dbReference>
<protein>
    <submittedName>
        <fullName evidence="3">2-methoxy-6-polyprenyl-1,4-benzoquinol methylase, mitochondrial</fullName>
        <ecNumber evidence="3">2.1.1.163</ecNumber>
    </submittedName>
</protein>
<accession>A0ABY6HTK5</accession>
<evidence type="ECO:0000313" key="3">
    <source>
        <dbReference type="EMBL" id="UYP45779.1"/>
    </source>
</evidence>
<organism evidence="3 4">
    <name type="scientific">Candidatus Lokiarchaeum ossiferum</name>
    <dbReference type="NCBI Taxonomy" id="2951803"/>
    <lineage>
        <taxon>Archaea</taxon>
        <taxon>Promethearchaeati</taxon>
        <taxon>Promethearchaeota</taxon>
        <taxon>Promethearchaeia</taxon>
        <taxon>Promethearchaeales</taxon>
        <taxon>Promethearchaeaceae</taxon>
        <taxon>Candidatus Lokiarchaeum</taxon>
    </lineage>
</organism>
<name>A0ABY6HTK5_9ARCH</name>
<dbReference type="GO" id="GO:0032259">
    <property type="term" value="P:methylation"/>
    <property type="evidence" value="ECO:0007669"/>
    <property type="project" value="UniProtKB-KW"/>
</dbReference>
<dbReference type="InterPro" id="IPR029063">
    <property type="entry name" value="SAM-dependent_MTases_sf"/>
</dbReference>
<evidence type="ECO:0000313" key="4">
    <source>
        <dbReference type="Proteomes" id="UP001208689"/>
    </source>
</evidence>